<name>A0A0F9QPC2_9ZZZZ</name>
<proteinExistence type="predicted"/>
<evidence type="ECO:0008006" key="2">
    <source>
        <dbReference type="Google" id="ProtNLM"/>
    </source>
</evidence>
<evidence type="ECO:0000313" key="1">
    <source>
        <dbReference type="EMBL" id="KKN14996.1"/>
    </source>
</evidence>
<dbReference type="AlphaFoldDB" id="A0A0F9QPC2"/>
<accession>A0A0F9QPC2</accession>
<gene>
    <name evidence="1" type="ORF">LCGC14_0990550</name>
</gene>
<comment type="caution">
    <text evidence="1">The sequence shown here is derived from an EMBL/GenBank/DDBJ whole genome shotgun (WGS) entry which is preliminary data.</text>
</comment>
<organism evidence="1">
    <name type="scientific">marine sediment metagenome</name>
    <dbReference type="NCBI Taxonomy" id="412755"/>
    <lineage>
        <taxon>unclassified sequences</taxon>
        <taxon>metagenomes</taxon>
        <taxon>ecological metagenomes</taxon>
    </lineage>
</organism>
<sequence>MNQKPRALIICVDFSDLLAITLPYNRHHFEEVLVVTTPADERSQDVARTWDADVYRTESFYDPGAIFNKWEPLEEGLDVMGREGWICLVDVDILWPKVLPTFDLKPNHLHGPRRRVMANAFATIPNDWSNFPLYLPNSRLIAGYSQIFHADDSHLTGLPWHETNWVHAAGADSYFQRQWPRSNRIRLPFDTLHLGKVGVNWCGRTSPYADGSFPKRAKQRMSKLLGMVKRIGYPRRGPHERYRQCQQH</sequence>
<reference evidence="1" key="1">
    <citation type="journal article" date="2015" name="Nature">
        <title>Complex archaea that bridge the gap between prokaryotes and eukaryotes.</title>
        <authorList>
            <person name="Spang A."/>
            <person name="Saw J.H."/>
            <person name="Jorgensen S.L."/>
            <person name="Zaremba-Niedzwiedzka K."/>
            <person name="Martijn J."/>
            <person name="Lind A.E."/>
            <person name="van Eijk R."/>
            <person name="Schleper C."/>
            <person name="Guy L."/>
            <person name="Ettema T.J."/>
        </authorList>
    </citation>
    <scope>NUCLEOTIDE SEQUENCE</scope>
</reference>
<dbReference type="EMBL" id="LAZR01003758">
    <property type="protein sequence ID" value="KKN14996.1"/>
    <property type="molecule type" value="Genomic_DNA"/>
</dbReference>
<protein>
    <recommendedName>
        <fullName evidence="2">Nucleotide-diphospho-sugar transferase domain-containing protein</fullName>
    </recommendedName>
</protein>